<evidence type="ECO:0000313" key="1">
    <source>
        <dbReference type="EMBL" id="OGM15544.1"/>
    </source>
</evidence>
<reference evidence="1 2" key="1">
    <citation type="journal article" date="2016" name="Nat. Commun.">
        <title>Thousands of microbial genomes shed light on interconnected biogeochemical processes in an aquifer system.</title>
        <authorList>
            <person name="Anantharaman K."/>
            <person name="Brown C.T."/>
            <person name="Hug L.A."/>
            <person name="Sharon I."/>
            <person name="Castelle C.J."/>
            <person name="Probst A.J."/>
            <person name="Thomas B.C."/>
            <person name="Singh A."/>
            <person name="Wilkins M.J."/>
            <person name="Karaoz U."/>
            <person name="Brodie E.L."/>
            <person name="Williams K.H."/>
            <person name="Hubbard S.S."/>
            <person name="Banfield J.F."/>
        </authorList>
    </citation>
    <scope>NUCLEOTIDE SEQUENCE [LARGE SCALE GENOMIC DNA]</scope>
</reference>
<sequence length="371" mass="41880">MSRERKIGGQYPLSGVPFRNGPENPYRAVGDEQKRLVEIRNLTSGLGRTCERIVMGLWSNKFPPDPGNSKLANAISEVRHSLRVVSQHTFPTHSGLAENYQGLTEPPETPFLGNERTWPSFPALADLFSEVDRLYSTNFGQSFAQLSGDGTGRVGQNIRYLVENALVIGKWTIADPPSLNGRVVPNVILLGKDKKQLAQFDGVVVDKNSTETTFDVAGRLGDGEAWWALEIRVPNRARYISGPRKLESVFQYDIAAYQNKLGTIMLDRDGNFSLPSCILFAYLRGSLNDKIHTIWVGSSFIRSWRQHLEHKIDSDFLGQEHLGRAEYLVGYLKEAEKEALDRETELARKSRFRSKWAPEGKRAQRRLFKKS</sequence>
<dbReference type="Proteomes" id="UP000177382">
    <property type="component" value="Unassembled WGS sequence"/>
</dbReference>
<name>A0A1F7XKG1_9BACT</name>
<evidence type="ECO:0000313" key="2">
    <source>
        <dbReference type="Proteomes" id="UP000177382"/>
    </source>
</evidence>
<dbReference type="AlphaFoldDB" id="A0A1F7XKG1"/>
<organism evidence="1 2">
    <name type="scientific">Candidatus Woesebacteria bacterium RBG_16_42_24</name>
    <dbReference type="NCBI Taxonomy" id="1802485"/>
    <lineage>
        <taxon>Bacteria</taxon>
        <taxon>Candidatus Woeseibacteriota</taxon>
    </lineage>
</organism>
<proteinExistence type="predicted"/>
<gene>
    <name evidence="1" type="ORF">A2V97_00675</name>
</gene>
<comment type="caution">
    <text evidence="1">The sequence shown here is derived from an EMBL/GenBank/DDBJ whole genome shotgun (WGS) entry which is preliminary data.</text>
</comment>
<protein>
    <submittedName>
        <fullName evidence="1">Uncharacterized protein</fullName>
    </submittedName>
</protein>
<dbReference type="STRING" id="1802485.A2V97_00675"/>
<accession>A0A1F7XKG1</accession>
<dbReference type="EMBL" id="MGFX01000002">
    <property type="protein sequence ID" value="OGM15544.1"/>
    <property type="molecule type" value="Genomic_DNA"/>
</dbReference>